<name>A0ABS7JNJ3_9HELI</name>
<comment type="pathway">
    <text evidence="2">Organic acid metabolism; glycolate biosynthesis; glycolate from 2-phosphoglycolate: step 1/1.</text>
</comment>
<dbReference type="InterPro" id="IPR006439">
    <property type="entry name" value="HAD-SF_hydro_IA"/>
</dbReference>
<comment type="catalytic activity">
    <reaction evidence="1">
        <text>2-phosphoglycolate + H2O = glycolate + phosphate</text>
        <dbReference type="Rhea" id="RHEA:14369"/>
        <dbReference type="ChEBI" id="CHEBI:15377"/>
        <dbReference type="ChEBI" id="CHEBI:29805"/>
        <dbReference type="ChEBI" id="CHEBI:43474"/>
        <dbReference type="ChEBI" id="CHEBI:58033"/>
        <dbReference type="EC" id="3.1.3.18"/>
    </reaction>
</comment>
<dbReference type="PANTHER" id="PTHR43434:SF1">
    <property type="entry name" value="PHOSPHOGLYCOLATE PHOSPHATASE"/>
    <property type="match status" value="1"/>
</dbReference>
<evidence type="ECO:0000256" key="3">
    <source>
        <dbReference type="ARBA" id="ARBA00006171"/>
    </source>
</evidence>
<keyword evidence="5" id="KW-0378">Hydrolase</keyword>
<protein>
    <recommendedName>
        <fullName evidence="4">phosphoglycolate phosphatase</fullName>
        <ecNumber evidence="4">3.1.3.18</ecNumber>
    </recommendedName>
</protein>
<dbReference type="InterPro" id="IPR036412">
    <property type="entry name" value="HAD-like_sf"/>
</dbReference>
<dbReference type="EC" id="3.1.3.18" evidence="4"/>
<dbReference type="PANTHER" id="PTHR43434">
    <property type="entry name" value="PHOSPHOGLYCOLATE PHOSPHATASE"/>
    <property type="match status" value="1"/>
</dbReference>
<evidence type="ECO:0000256" key="4">
    <source>
        <dbReference type="ARBA" id="ARBA00013078"/>
    </source>
</evidence>
<dbReference type="PRINTS" id="PR00413">
    <property type="entry name" value="HADHALOGNASE"/>
</dbReference>
<proteinExistence type="inferred from homology"/>
<dbReference type="InterPro" id="IPR023198">
    <property type="entry name" value="PGP-like_dom2"/>
</dbReference>
<comment type="caution">
    <text evidence="5">The sequence shown here is derived from an EMBL/GenBank/DDBJ whole genome shotgun (WGS) entry which is preliminary data.</text>
</comment>
<dbReference type="SFLD" id="SFLDG01129">
    <property type="entry name" value="C1.5:_HAD__Beta-PGM__Phosphata"/>
    <property type="match status" value="1"/>
</dbReference>
<dbReference type="Pfam" id="PF13419">
    <property type="entry name" value="HAD_2"/>
    <property type="match status" value="1"/>
</dbReference>
<evidence type="ECO:0000256" key="1">
    <source>
        <dbReference type="ARBA" id="ARBA00000830"/>
    </source>
</evidence>
<dbReference type="SUPFAM" id="SSF56784">
    <property type="entry name" value="HAD-like"/>
    <property type="match status" value="1"/>
</dbReference>
<keyword evidence="6" id="KW-1185">Reference proteome</keyword>
<evidence type="ECO:0000256" key="2">
    <source>
        <dbReference type="ARBA" id="ARBA00004818"/>
    </source>
</evidence>
<dbReference type="EMBL" id="JAIGYQ010000006">
    <property type="protein sequence ID" value="MBX7490935.1"/>
    <property type="molecule type" value="Genomic_DNA"/>
</dbReference>
<dbReference type="InterPro" id="IPR023214">
    <property type="entry name" value="HAD_sf"/>
</dbReference>
<gene>
    <name evidence="5" type="ORF">K4G57_05595</name>
</gene>
<dbReference type="RefSeq" id="WP_221532190.1">
    <property type="nucleotide sequence ID" value="NZ_JAIGYP010000006.1"/>
</dbReference>
<accession>A0ABS7JNJ3</accession>
<dbReference type="Gene3D" id="1.10.150.240">
    <property type="entry name" value="Putative phosphatase, domain 2"/>
    <property type="match status" value="1"/>
</dbReference>
<dbReference type="Gene3D" id="3.40.50.1000">
    <property type="entry name" value="HAD superfamily/HAD-like"/>
    <property type="match status" value="1"/>
</dbReference>
<reference evidence="5 6" key="1">
    <citation type="submission" date="2021-08" db="EMBL/GenBank/DDBJ databases">
        <title>Helicobacter spp. isolated from feces of Anatolian Ground Squirrel (Spermophilus xanthoprymnus) in Turkey.</title>
        <authorList>
            <person name="Aydin F."/>
            <person name="Abay S."/>
            <person name="Kayman T."/>
            <person name="Karakaya E."/>
            <person name="Saticioglu I.B."/>
        </authorList>
    </citation>
    <scope>NUCLEOTIDE SEQUENCE [LARGE SCALE GENOMIC DNA]</scope>
    <source>
        <strain evidence="5 6">Faydin-H70</strain>
    </source>
</reference>
<dbReference type="SFLD" id="SFLDS00003">
    <property type="entry name" value="Haloacid_Dehalogenase"/>
    <property type="match status" value="1"/>
</dbReference>
<sequence length="208" mass="23698">MLNIIFDMDGTLIDSENAICVAINEIRKDRNLPKLENEYIKYVLHTPTLNCPKIFYALDNFAYPSYKVGFEKYFHKAYEQDVKIFDDVIWLLGECKKRNYFLAIASNAPHDELLPILQRHKIAQFFDKVIGSTPNIESKPSPMMIDIILQSAPFAKSIFIGNGAKDEGAAKNANIPYLHAKWGENPALLKSNEFCDAKGLLRLIEKIV</sequence>
<dbReference type="Proteomes" id="UP000700059">
    <property type="component" value="Unassembled WGS sequence"/>
</dbReference>
<dbReference type="GO" id="GO:0016787">
    <property type="term" value="F:hydrolase activity"/>
    <property type="evidence" value="ECO:0007669"/>
    <property type="project" value="UniProtKB-KW"/>
</dbReference>
<organism evidence="5 6">
    <name type="scientific">Helicobacter turcicus</name>
    <dbReference type="NCBI Taxonomy" id="2867412"/>
    <lineage>
        <taxon>Bacteria</taxon>
        <taxon>Pseudomonadati</taxon>
        <taxon>Campylobacterota</taxon>
        <taxon>Epsilonproteobacteria</taxon>
        <taxon>Campylobacterales</taxon>
        <taxon>Helicobacteraceae</taxon>
        <taxon>Helicobacter</taxon>
    </lineage>
</organism>
<dbReference type="InterPro" id="IPR050155">
    <property type="entry name" value="HAD-like_hydrolase_sf"/>
</dbReference>
<evidence type="ECO:0000313" key="6">
    <source>
        <dbReference type="Proteomes" id="UP000700059"/>
    </source>
</evidence>
<dbReference type="InterPro" id="IPR041492">
    <property type="entry name" value="HAD_2"/>
</dbReference>
<evidence type="ECO:0000313" key="5">
    <source>
        <dbReference type="EMBL" id="MBX7490935.1"/>
    </source>
</evidence>
<comment type="similarity">
    <text evidence="3">Belongs to the HAD-like hydrolase superfamily. CbbY/CbbZ/Gph/YieH family.</text>
</comment>